<protein>
    <submittedName>
        <fullName evidence="1">Uncharacterized protein</fullName>
    </submittedName>
</protein>
<comment type="caution">
    <text evidence="1">The sequence shown here is derived from an EMBL/GenBank/DDBJ whole genome shotgun (WGS) entry which is preliminary data.</text>
</comment>
<keyword evidence="2" id="KW-1185">Reference proteome</keyword>
<proteinExistence type="predicted"/>
<sequence>MSQCRLTCKNWSTLAQCKLYTHVVLKTARQLDLLMDLNSHLKDLVHHIKINTYYYVITNMKEIGLHFTELKSVYAGNSYCRNKIWEVVKSERPKGLFSKLQMIPFDIISPEYSEVVQYNALTWILRNMLRELNVYDVDPAPTRNAERLSHFRTVDTIDFKLCDFKNVYITDQQIKNMRSVCSVDVDCSRCKDNTYHTPIQVNPTVHVLSQIKQLDIRRFLHDYDMYPYVMQVFSNLDSINLLERDFEHAGSVPLSTEFALQFVRYLLRITYITVGYIPFKNLEQVMMEFYNRERIIKKFGIKYNHNMEAARYSSYLSIRADKKYEMFISINYAKESPRLILPRVGMIEHNGDNFQNIKMNMGLDFDAIDLLVVKSTQEGDLSSILSKCLNVKNISVACTLLRLFGTSLQQQKIPFVRPLELDRSLVYGSFLLDMSFHLPFIDEFVINRCRFDGDENNITINMSNTKFTDIVYNGGHTGIKVYLKLTTLENNTTRWFFCQGSYS</sequence>
<evidence type="ECO:0000313" key="1">
    <source>
        <dbReference type="EMBL" id="GAA5798469.1"/>
    </source>
</evidence>
<gene>
    <name evidence="1" type="ORF">HPULCUR_003873</name>
</gene>
<name>A0ABP9XUK6_9FUNG</name>
<evidence type="ECO:0000313" key="2">
    <source>
        <dbReference type="Proteomes" id="UP001476247"/>
    </source>
</evidence>
<dbReference type="Proteomes" id="UP001476247">
    <property type="component" value="Unassembled WGS sequence"/>
</dbReference>
<accession>A0ABP9XUK6</accession>
<reference evidence="1 2" key="1">
    <citation type="submission" date="2024-04" db="EMBL/GenBank/DDBJ databases">
        <title>genome sequences of Mucor flavus KT1a and Helicostylum pulchrum KT1b strains isolation_sourced from the surface of a dry-aged beef.</title>
        <authorList>
            <person name="Toyotome T."/>
            <person name="Hosono M."/>
            <person name="Torimaru M."/>
            <person name="Fukuda K."/>
            <person name="Mikami N."/>
        </authorList>
    </citation>
    <scope>NUCLEOTIDE SEQUENCE [LARGE SCALE GENOMIC DNA]</scope>
    <source>
        <strain evidence="1 2">KT1b</strain>
    </source>
</reference>
<organism evidence="1 2">
    <name type="scientific">Helicostylum pulchrum</name>
    <dbReference type="NCBI Taxonomy" id="562976"/>
    <lineage>
        <taxon>Eukaryota</taxon>
        <taxon>Fungi</taxon>
        <taxon>Fungi incertae sedis</taxon>
        <taxon>Mucoromycota</taxon>
        <taxon>Mucoromycotina</taxon>
        <taxon>Mucoromycetes</taxon>
        <taxon>Mucorales</taxon>
        <taxon>Mucorineae</taxon>
        <taxon>Mucoraceae</taxon>
        <taxon>Helicostylum</taxon>
    </lineage>
</organism>
<dbReference type="EMBL" id="BAABUJ010000010">
    <property type="protein sequence ID" value="GAA5798469.1"/>
    <property type="molecule type" value="Genomic_DNA"/>
</dbReference>